<dbReference type="Gene3D" id="3.50.80.10">
    <property type="entry name" value="D-tyrosyl-tRNA(Tyr) deacylase"/>
    <property type="match status" value="1"/>
</dbReference>
<keyword evidence="2" id="KW-0820">tRNA-binding</keyword>
<name>A0A410FUW7_BIPS1</name>
<comment type="subcellular location">
    <subcellularLocation>
        <location evidence="2">Cytoplasm</location>
    </subcellularLocation>
</comment>
<dbReference type="Pfam" id="PF02580">
    <property type="entry name" value="Tyr_Deacylase"/>
    <property type="match status" value="1"/>
</dbReference>
<dbReference type="HAMAP" id="MF_00518">
    <property type="entry name" value="Deacylase_Dtd"/>
    <property type="match status" value="1"/>
</dbReference>
<comment type="catalytic activity">
    <reaction evidence="2">
        <text>glycyl-tRNA(Ala) + H2O = tRNA(Ala) + glycine + H(+)</text>
        <dbReference type="Rhea" id="RHEA:53744"/>
        <dbReference type="Rhea" id="RHEA-COMP:9657"/>
        <dbReference type="Rhea" id="RHEA-COMP:13640"/>
        <dbReference type="ChEBI" id="CHEBI:15377"/>
        <dbReference type="ChEBI" id="CHEBI:15378"/>
        <dbReference type="ChEBI" id="CHEBI:57305"/>
        <dbReference type="ChEBI" id="CHEBI:78442"/>
        <dbReference type="ChEBI" id="CHEBI:78522"/>
    </reaction>
</comment>
<comment type="function">
    <text evidence="2">An aminoacyl-tRNA editing enzyme that deacylates mischarged D-aminoacyl-tRNAs. Also deacylates mischarged glycyl-tRNA(Ala), protecting cells against glycine mischarging by AlaRS. Acts via tRNA-based rather than protein-based catalysis; rejects L-amino acids rather than detecting D-amino acids in the active site. By recycling D-aminoacyl-tRNA to D-amino acids and free tRNA molecules, this enzyme counteracts the toxicity associated with the formation of D-aminoacyl-tRNA entities in vivo and helps enforce protein L-homochirality.</text>
</comment>
<reference evidence="4" key="1">
    <citation type="submission" date="2018-12" db="EMBL/GenBank/DDBJ databases">
        <title>Complete genome sequence of an uncultured bacterium of the candidate phylum Bipolaricaulota.</title>
        <authorList>
            <person name="Kadnikov V.V."/>
            <person name="Mardanov A.V."/>
            <person name="Beletsky A.V."/>
            <person name="Frank Y.A."/>
            <person name="Karnachuk O.V."/>
            <person name="Ravin N.V."/>
        </authorList>
    </citation>
    <scope>NUCLEOTIDE SEQUENCE [LARGE SCALE GENOMIC DNA]</scope>
</reference>
<dbReference type="PANTHER" id="PTHR10472">
    <property type="entry name" value="D-TYROSYL-TRNA TYR DEACYLASE"/>
    <property type="match status" value="1"/>
</dbReference>
<dbReference type="EC" id="3.1.1.96" evidence="2"/>
<evidence type="ECO:0000256" key="2">
    <source>
        <dbReference type="HAMAP-Rule" id="MF_00518"/>
    </source>
</evidence>
<proteinExistence type="inferred from homology"/>
<dbReference type="EMBL" id="CP034928">
    <property type="protein sequence ID" value="QAA76794.1"/>
    <property type="molecule type" value="Genomic_DNA"/>
</dbReference>
<comment type="catalytic activity">
    <reaction evidence="2">
        <text>a D-aminoacyl-tRNA + H2O = a tRNA + a D-alpha-amino acid + H(+)</text>
        <dbReference type="Rhea" id="RHEA:13953"/>
        <dbReference type="Rhea" id="RHEA-COMP:10123"/>
        <dbReference type="Rhea" id="RHEA-COMP:10124"/>
        <dbReference type="ChEBI" id="CHEBI:15377"/>
        <dbReference type="ChEBI" id="CHEBI:15378"/>
        <dbReference type="ChEBI" id="CHEBI:59871"/>
        <dbReference type="ChEBI" id="CHEBI:78442"/>
        <dbReference type="ChEBI" id="CHEBI:79333"/>
        <dbReference type="EC" id="3.1.1.96"/>
    </reaction>
</comment>
<evidence type="ECO:0000256" key="1">
    <source>
        <dbReference type="ARBA" id="ARBA00009673"/>
    </source>
</evidence>
<dbReference type="GO" id="GO:0019478">
    <property type="term" value="P:D-amino acid catabolic process"/>
    <property type="evidence" value="ECO:0007669"/>
    <property type="project" value="UniProtKB-UniRule"/>
</dbReference>
<dbReference type="Proteomes" id="UP000287233">
    <property type="component" value="Chromosome"/>
</dbReference>
<dbReference type="EC" id="3.1.1.-" evidence="2"/>
<dbReference type="KEGG" id="bih:BIP78_1028"/>
<dbReference type="InterPro" id="IPR023509">
    <property type="entry name" value="DTD-like_sf"/>
</dbReference>
<keyword evidence="2" id="KW-0378">Hydrolase</keyword>
<sequence length="153" mass="16931">MRIVLQRVTQASVSVGGHEVARIGRGLLLLVGIGRGDAEDELQFWSRKIPDLRVFHDDNGRMNRSLREVKGEILCVSQFTLYGDATRGRRPGFDQAAPGPLASALYERFVRLLREEDVPVRSGVFGARMEVALVNDGPVTLILERVPAQLGHT</sequence>
<dbReference type="NCBIfam" id="TIGR00256">
    <property type="entry name" value="D-aminoacyl-tRNA deacylase"/>
    <property type="match status" value="1"/>
</dbReference>
<dbReference type="FunFam" id="3.50.80.10:FF:000001">
    <property type="entry name" value="D-aminoacyl-tRNA deacylase"/>
    <property type="match status" value="1"/>
</dbReference>
<dbReference type="GO" id="GO:0106026">
    <property type="term" value="F:Gly-tRNA(Ala) deacylase activity"/>
    <property type="evidence" value="ECO:0007669"/>
    <property type="project" value="UniProtKB-UniRule"/>
</dbReference>
<keyword evidence="2" id="KW-0694">RNA-binding</keyword>
<dbReference type="SUPFAM" id="SSF69500">
    <property type="entry name" value="DTD-like"/>
    <property type="match status" value="1"/>
</dbReference>
<evidence type="ECO:0000313" key="4">
    <source>
        <dbReference type="Proteomes" id="UP000287233"/>
    </source>
</evidence>
<dbReference type="GO" id="GO:0000049">
    <property type="term" value="F:tRNA binding"/>
    <property type="evidence" value="ECO:0007669"/>
    <property type="project" value="UniProtKB-UniRule"/>
</dbReference>
<dbReference type="GO" id="GO:0043908">
    <property type="term" value="F:Ser(Gly)-tRNA(Ala) hydrolase activity"/>
    <property type="evidence" value="ECO:0007669"/>
    <property type="project" value="UniProtKB-UniRule"/>
</dbReference>
<feature type="short sequence motif" description="Gly-cisPro motif, important for rejection of L-amino acids" evidence="2">
    <location>
        <begin position="137"/>
        <end position="138"/>
    </location>
</feature>
<keyword evidence="2" id="KW-0963">Cytoplasm</keyword>
<dbReference type="AlphaFoldDB" id="A0A410FUW7"/>
<comment type="subunit">
    <text evidence="2">Homodimer.</text>
</comment>
<comment type="similarity">
    <text evidence="1 2">Belongs to the DTD family.</text>
</comment>
<dbReference type="GO" id="GO:0005737">
    <property type="term" value="C:cytoplasm"/>
    <property type="evidence" value="ECO:0007669"/>
    <property type="project" value="UniProtKB-SubCell"/>
</dbReference>
<dbReference type="GO" id="GO:0051500">
    <property type="term" value="F:D-tyrosyl-tRNA(Tyr) deacylase activity"/>
    <property type="evidence" value="ECO:0007669"/>
    <property type="project" value="TreeGrafter"/>
</dbReference>
<dbReference type="PANTHER" id="PTHR10472:SF5">
    <property type="entry name" value="D-AMINOACYL-TRNA DEACYLASE 1"/>
    <property type="match status" value="1"/>
</dbReference>
<gene>
    <name evidence="2" type="primary">dtd</name>
    <name evidence="3" type="ORF">BIP78_1028</name>
</gene>
<accession>A0A410FUW7</accession>
<organism evidence="3 4">
    <name type="scientific">Bipolaricaulis sibiricus</name>
    <dbReference type="NCBI Taxonomy" id="2501609"/>
    <lineage>
        <taxon>Bacteria</taxon>
        <taxon>Candidatus Bipolaricaulota</taxon>
        <taxon>Candidatus Bipolaricaulia</taxon>
        <taxon>Candidatus Bipolaricaulales</taxon>
        <taxon>Candidatus Bipolaricaulaceae</taxon>
        <taxon>Candidatus Bipolaricaulis</taxon>
    </lineage>
</organism>
<comment type="domain">
    <text evidence="2">A Gly-cisPro motif from one monomer fits into the active site of the other monomer to allow specific chiral rejection of L-amino acids.</text>
</comment>
<evidence type="ECO:0000313" key="3">
    <source>
        <dbReference type="EMBL" id="QAA76794.1"/>
    </source>
</evidence>
<dbReference type="InterPro" id="IPR003732">
    <property type="entry name" value="Daa-tRNA_deacyls_DTD"/>
</dbReference>
<protein>
    <recommendedName>
        <fullName evidence="2">D-aminoacyl-tRNA deacylase</fullName>
        <shortName evidence="2">DTD</shortName>
        <ecNumber evidence="2">3.1.1.96</ecNumber>
    </recommendedName>
    <alternativeName>
        <fullName evidence="2">Gly-tRNA(Ala) deacylase</fullName>
        <ecNumber evidence="2">3.1.1.-</ecNumber>
    </alternativeName>
</protein>